<accession>A0A8H3PIH6</accession>
<gene>
    <name evidence="3" type="ORF">ALECFALPRED_009184</name>
</gene>
<evidence type="ECO:0000313" key="4">
    <source>
        <dbReference type="Proteomes" id="UP000664203"/>
    </source>
</evidence>
<dbReference type="InterPro" id="IPR051706">
    <property type="entry name" value="Glycosyltransferase_domain"/>
</dbReference>
<dbReference type="GO" id="GO:0000030">
    <property type="term" value="F:mannosyltransferase activity"/>
    <property type="evidence" value="ECO:0007669"/>
    <property type="project" value="TreeGrafter"/>
</dbReference>
<name>A0A8H3PIH6_9LECA</name>
<dbReference type="AlphaFoldDB" id="A0A8H3PIH6"/>
<evidence type="ECO:0000256" key="1">
    <source>
        <dbReference type="ARBA" id="ARBA00009003"/>
    </source>
</evidence>
<comment type="caution">
    <text evidence="3">The sequence shown here is derived from an EMBL/GenBank/DDBJ whole genome shotgun (WGS) entry which is preliminary data.</text>
</comment>
<dbReference type="InterPro" id="IPR029044">
    <property type="entry name" value="Nucleotide-diphossugar_trans"/>
</dbReference>
<dbReference type="GO" id="GO:0051999">
    <property type="term" value="P:mannosyl-inositol phosphorylceramide biosynthetic process"/>
    <property type="evidence" value="ECO:0007669"/>
    <property type="project" value="TreeGrafter"/>
</dbReference>
<dbReference type="Pfam" id="PF04488">
    <property type="entry name" value="Gly_transf_sug"/>
    <property type="match status" value="1"/>
</dbReference>
<evidence type="ECO:0000256" key="2">
    <source>
        <dbReference type="ARBA" id="ARBA00022679"/>
    </source>
</evidence>
<proteinExistence type="inferred from homology"/>
<dbReference type="Gene3D" id="3.90.550.20">
    <property type="match status" value="1"/>
</dbReference>
<dbReference type="PANTHER" id="PTHR32385:SF23">
    <property type="entry name" value="NUCLEOTIDE-DIPHOSPHO-SUGAR TRANSFERASE"/>
    <property type="match status" value="1"/>
</dbReference>
<evidence type="ECO:0000313" key="3">
    <source>
        <dbReference type="EMBL" id="CAF9941553.1"/>
    </source>
</evidence>
<dbReference type="Proteomes" id="UP000664203">
    <property type="component" value="Unassembled WGS sequence"/>
</dbReference>
<organism evidence="3 4">
    <name type="scientific">Alectoria fallacina</name>
    <dbReference type="NCBI Taxonomy" id="1903189"/>
    <lineage>
        <taxon>Eukaryota</taxon>
        <taxon>Fungi</taxon>
        <taxon>Dikarya</taxon>
        <taxon>Ascomycota</taxon>
        <taxon>Pezizomycotina</taxon>
        <taxon>Lecanoromycetes</taxon>
        <taxon>OSLEUM clade</taxon>
        <taxon>Lecanoromycetidae</taxon>
        <taxon>Lecanorales</taxon>
        <taxon>Lecanorineae</taxon>
        <taxon>Parmeliaceae</taxon>
        <taxon>Alectoria</taxon>
    </lineage>
</organism>
<dbReference type="EMBL" id="CAJPDR010000668">
    <property type="protein sequence ID" value="CAF9941553.1"/>
    <property type="molecule type" value="Genomic_DNA"/>
</dbReference>
<comment type="similarity">
    <text evidence="1">Belongs to the glycosyltransferase 32 family.</text>
</comment>
<sequence>MNPDFEWVLWTDEDNRRLVEKYAPDFLLKYNELKSEIYRADAVRSLYMFVFGGVYADLDTECLRPYEALFTQHNISLSSQSDSISMAKTINTSTTNAAPTSTSPIASSTPDPGTAFLARMGNDYSKKHSIPNAWMASTPSHPFWLLPLNLVAAGTEPYGDWPEAVTGPDALFHLVNRYLKEYDSDYDAKARLDEVLRRSELKDLYIRYVGEKDIGTRAGVRMHQMVLLEREMIFPYWWGEKRLESVCRAGVEGFDPETCKDVLDVQALSSWSITYWSHSWKQEGGHDEGQLSAMESWIGSSGRKLLRSGSNMKRQARECS</sequence>
<keyword evidence="2" id="KW-0808">Transferase</keyword>
<keyword evidence="4" id="KW-1185">Reference proteome</keyword>
<dbReference type="PANTHER" id="PTHR32385">
    <property type="entry name" value="MANNOSYL PHOSPHORYLINOSITOL CERAMIDE SYNTHASE"/>
    <property type="match status" value="1"/>
</dbReference>
<reference evidence="3" key="1">
    <citation type="submission" date="2021-03" db="EMBL/GenBank/DDBJ databases">
        <authorList>
            <person name="Tagirdzhanova G."/>
        </authorList>
    </citation>
    <scope>NUCLEOTIDE SEQUENCE</scope>
</reference>
<dbReference type="GO" id="GO:0016020">
    <property type="term" value="C:membrane"/>
    <property type="evidence" value="ECO:0007669"/>
    <property type="project" value="GOC"/>
</dbReference>
<dbReference type="SUPFAM" id="SSF53448">
    <property type="entry name" value="Nucleotide-diphospho-sugar transferases"/>
    <property type="match status" value="1"/>
</dbReference>
<dbReference type="InterPro" id="IPR007577">
    <property type="entry name" value="GlycoTrfase_DXD_sugar-bd_CS"/>
</dbReference>
<dbReference type="OrthoDB" id="3647at2759"/>
<protein>
    <submittedName>
        <fullName evidence="3">Uncharacterized protein</fullName>
    </submittedName>
</protein>